<feature type="domain" description="UvrD-like helicase ATP-binding" evidence="17">
    <location>
        <begin position="15"/>
        <end position="515"/>
    </location>
</feature>
<keyword evidence="10" id="KW-0413">Isomerase</keyword>
<dbReference type="EMBL" id="QFQB01000004">
    <property type="protein sequence ID" value="PZQ48639.1"/>
    <property type="molecule type" value="Genomic_DNA"/>
</dbReference>
<evidence type="ECO:0000256" key="16">
    <source>
        <dbReference type="SAM" id="MobiDB-lite"/>
    </source>
</evidence>
<evidence type="ECO:0000256" key="15">
    <source>
        <dbReference type="PROSITE-ProRule" id="PRU00560"/>
    </source>
</evidence>
<dbReference type="PANTHER" id="PTHR11070:SF2">
    <property type="entry name" value="ATP-DEPENDENT DNA HELICASE SRS2"/>
    <property type="match status" value="1"/>
</dbReference>
<keyword evidence="7 15" id="KW-0067">ATP-binding</keyword>
<reference evidence="19 20" key="1">
    <citation type="submission" date="2017-08" db="EMBL/GenBank/DDBJ databases">
        <title>Infants hospitalized years apart are colonized by the same room-sourced microbial strains.</title>
        <authorList>
            <person name="Brooks B."/>
            <person name="Olm M.R."/>
            <person name="Firek B.A."/>
            <person name="Baker R."/>
            <person name="Thomas B.C."/>
            <person name="Morowitz M.J."/>
            <person name="Banfield J.F."/>
        </authorList>
    </citation>
    <scope>NUCLEOTIDE SEQUENCE [LARGE SCALE GENOMIC DNA]</scope>
    <source>
        <strain evidence="19">S2_005_002_R2_29</strain>
    </source>
</reference>
<feature type="domain" description="UvrD-like helicase C-terminal" evidence="18">
    <location>
        <begin position="558"/>
        <end position="833"/>
    </location>
</feature>
<keyword evidence="8" id="KW-0238">DNA-binding</keyword>
<dbReference type="InterPro" id="IPR011604">
    <property type="entry name" value="PDDEXK-like_dom_sf"/>
</dbReference>
<sequence length="1179" mass="131620">MSELSKSAHSIEDIISEATVKQRSASDPGVSAWVGASAGSGKTKVLTDRMLRLLLPRENRESGTKPEKILALTFTKAGANEMALRLSKRLADWAVMDDDALAKAMDKDLFGRPPTTQEMNDARKLFARVVDTPGGLKIMTIHSFCQSVLGRFPIEAGLTPNFVALDDAQARELLDKARKSILSHASTNATDPLSAALANISTSMNEDQFSKVLFAMSGERHQLRQTLRRTFGTYGLYTNLCETFGIVPGRDEASVLRLFCTPENNRESALREACASLANGMKTDQKRADIIQAFWDCPSAERASMYDDYKKAFLDGKGAPSAKLVTQGVLAKNPDIETILRDEQALILSLEEERRAIFCASLTRDLFLTGTAILDRYDQEKEFSGALDFEDMILKTLSLFKGDNFKGIEAHPNLWIMYKMDEGLEHILVDEAQDTNPEQWDIIDLLTEDFFTGRGAKQDIVRSLFVVGDDKQSIFSFQRAAPKKFGDMREKFAKKIHDGGQVFRPVAINTSFRSVQLVLDLVDTVFKDPAVARGVSLGPYLSHIAKRDGQAGLIEFWPTYRTIKADSEAEDEELEGGEQLSFNGWDMPDKIVESQGGSSSLASKIGDMINDWLHVNPQRLESRDKNIEAGDILILVRSRTPFVGQLIRALKTNKIPVNGMDRMILSEQLVVQDLCAAAAFALLPDDDLALAELLKSPFIGVDEDILYALTRDKSSTLWSQYNKNGDSISIEWLRALIERGRSEHPYEFFSRIIQEPCPADSISGMRAIRKRLGDDALDPLDEFLNSTLSYESVLTPGLQGFLKWHQDLSSELKREQEEAGKSVRIMTVHGSKGLQAPIVFLPDTIHAKPKLDPVLWPNKTGDNLLYYAPNKDRTPAHVQKLQGVLEQAAEEEYRRLLYVAMTRAEDRLYVGGYTGTKNKTGAHWYEDIRRAFSQMEGVQAIPSDVFDDKGNNLPVYRLISPQQREPDKTSKEKEGTKFESKAIDEWAYKPAPREAFPPKPLVPSRPSGEQEIAASPRTEADKDRFRRGNATHRLLQLLPALPPAQRAAAAEGFLTRPALGLPPELQIEIMEETFAVLNDTTFGDIFGEGSIAEVPITGLVEGNLLVSGQIDRLLIRDKEILIVDFKTNRPPPTDAQDVPDLYKNQMKAYARTLKEIYPDKKIRCALLWTHGARLMEIAL</sequence>
<dbReference type="GO" id="GO:0033202">
    <property type="term" value="C:DNA helicase complex"/>
    <property type="evidence" value="ECO:0007669"/>
    <property type="project" value="TreeGrafter"/>
</dbReference>
<dbReference type="InterPro" id="IPR027417">
    <property type="entry name" value="P-loop_NTPase"/>
</dbReference>
<dbReference type="EC" id="5.6.2.4" evidence="12"/>
<evidence type="ECO:0000313" key="19">
    <source>
        <dbReference type="EMBL" id="PZQ48639.1"/>
    </source>
</evidence>
<proteinExistence type="predicted"/>
<dbReference type="GO" id="GO:0004527">
    <property type="term" value="F:exonuclease activity"/>
    <property type="evidence" value="ECO:0007669"/>
    <property type="project" value="UniProtKB-KW"/>
</dbReference>
<evidence type="ECO:0000256" key="4">
    <source>
        <dbReference type="ARBA" id="ARBA00022801"/>
    </source>
</evidence>
<protein>
    <recommendedName>
        <fullName evidence="12">DNA 3'-5' helicase</fullName>
        <ecNumber evidence="12">5.6.2.4</ecNumber>
    </recommendedName>
    <alternativeName>
        <fullName evidence="13">DNA 3'-5' helicase II</fullName>
    </alternativeName>
</protein>
<keyword evidence="1" id="KW-0540">Nuclease</keyword>
<feature type="region of interest" description="Disordered" evidence="16">
    <location>
        <begin position="959"/>
        <end position="1021"/>
    </location>
</feature>
<evidence type="ECO:0000256" key="8">
    <source>
        <dbReference type="ARBA" id="ARBA00023125"/>
    </source>
</evidence>
<evidence type="ECO:0000256" key="2">
    <source>
        <dbReference type="ARBA" id="ARBA00022741"/>
    </source>
</evidence>
<keyword evidence="5 15" id="KW-0347">Helicase</keyword>
<dbReference type="GO" id="GO:0005829">
    <property type="term" value="C:cytosol"/>
    <property type="evidence" value="ECO:0007669"/>
    <property type="project" value="TreeGrafter"/>
</dbReference>
<keyword evidence="4 15" id="KW-0378">Hydrolase</keyword>
<evidence type="ECO:0000256" key="14">
    <source>
        <dbReference type="ARBA" id="ARBA00048988"/>
    </source>
</evidence>
<evidence type="ECO:0000313" key="20">
    <source>
        <dbReference type="Proteomes" id="UP000249417"/>
    </source>
</evidence>
<evidence type="ECO:0000256" key="1">
    <source>
        <dbReference type="ARBA" id="ARBA00022722"/>
    </source>
</evidence>
<dbReference type="PANTHER" id="PTHR11070">
    <property type="entry name" value="UVRD / RECB / PCRA DNA HELICASE FAMILY MEMBER"/>
    <property type="match status" value="1"/>
</dbReference>
<keyword evidence="3" id="KW-0227">DNA damage</keyword>
<dbReference type="Gene3D" id="3.90.320.10">
    <property type="match status" value="1"/>
</dbReference>
<comment type="catalytic activity">
    <reaction evidence="14">
        <text>ATP + H2O = ADP + phosphate + H(+)</text>
        <dbReference type="Rhea" id="RHEA:13065"/>
        <dbReference type="ChEBI" id="CHEBI:15377"/>
        <dbReference type="ChEBI" id="CHEBI:15378"/>
        <dbReference type="ChEBI" id="CHEBI:30616"/>
        <dbReference type="ChEBI" id="CHEBI:43474"/>
        <dbReference type="ChEBI" id="CHEBI:456216"/>
        <dbReference type="EC" id="5.6.2.4"/>
    </reaction>
</comment>
<gene>
    <name evidence="19" type="primary">addA</name>
    <name evidence="19" type="ORF">DI551_01335</name>
</gene>
<dbReference type="GO" id="GO:0000725">
    <property type="term" value="P:recombinational repair"/>
    <property type="evidence" value="ECO:0007669"/>
    <property type="project" value="TreeGrafter"/>
</dbReference>
<dbReference type="PROSITE" id="PS51198">
    <property type="entry name" value="UVRD_HELICASE_ATP_BIND"/>
    <property type="match status" value="1"/>
</dbReference>
<evidence type="ECO:0000256" key="5">
    <source>
        <dbReference type="ARBA" id="ARBA00022806"/>
    </source>
</evidence>
<dbReference type="Gene3D" id="3.40.50.300">
    <property type="entry name" value="P-loop containing nucleotide triphosphate hydrolases"/>
    <property type="match status" value="4"/>
</dbReference>
<dbReference type="InterPro" id="IPR014151">
    <property type="entry name" value="DNA_helicase_AddA"/>
</dbReference>
<dbReference type="GO" id="GO:0005524">
    <property type="term" value="F:ATP binding"/>
    <property type="evidence" value="ECO:0007669"/>
    <property type="project" value="UniProtKB-UniRule"/>
</dbReference>
<organism evidence="19 20">
    <name type="scientific">Micavibrio aeruginosavorus</name>
    <dbReference type="NCBI Taxonomy" id="349221"/>
    <lineage>
        <taxon>Bacteria</taxon>
        <taxon>Pseudomonadati</taxon>
        <taxon>Bdellovibrionota</taxon>
        <taxon>Bdellovibrionia</taxon>
        <taxon>Bdellovibrionales</taxon>
        <taxon>Pseudobdellovibrionaceae</taxon>
        <taxon>Micavibrio</taxon>
    </lineage>
</organism>
<evidence type="ECO:0000256" key="7">
    <source>
        <dbReference type="ARBA" id="ARBA00022840"/>
    </source>
</evidence>
<evidence type="ECO:0000256" key="10">
    <source>
        <dbReference type="ARBA" id="ARBA00023235"/>
    </source>
</evidence>
<feature type="binding site" evidence="15">
    <location>
        <begin position="36"/>
        <end position="43"/>
    </location>
    <ligand>
        <name>ATP</name>
        <dbReference type="ChEBI" id="CHEBI:30616"/>
    </ligand>
</feature>
<dbReference type="InterPro" id="IPR038726">
    <property type="entry name" value="PDDEXK_AddAB-type"/>
</dbReference>
<dbReference type="Pfam" id="PF12705">
    <property type="entry name" value="PDDEXK_1"/>
    <property type="match status" value="1"/>
</dbReference>
<dbReference type="InterPro" id="IPR014017">
    <property type="entry name" value="DNA_helicase_UvrD-like_C"/>
</dbReference>
<dbReference type="AlphaFoldDB" id="A0A2W5N8K9"/>
<dbReference type="SUPFAM" id="SSF52540">
    <property type="entry name" value="P-loop containing nucleoside triphosphate hydrolases"/>
    <property type="match status" value="1"/>
</dbReference>
<evidence type="ECO:0000256" key="13">
    <source>
        <dbReference type="ARBA" id="ARBA00034923"/>
    </source>
</evidence>
<evidence type="ECO:0000256" key="6">
    <source>
        <dbReference type="ARBA" id="ARBA00022839"/>
    </source>
</evidence>
<dbReference type="NCBIfam" id="TIGR02784">
    <property type="entry name" value="addA_alphas"/>
    <property type="match status" value="1"/>
</dbReference>
<dbReference type="GO" id="GO:0043138">
    <property type="term" value="F:3'-5' DNA helicase activity"/>
    <property type="evidence" value="ECO:0007669"/>
    <property type="project" value="UniProtKB-EC"/>
</dbReference>
<dbReference type="SUPFAM" id="SSF52980">
    <property type="entry name" value="Restriction endonuclease-like"/>
    <property type="match status" value="1"/>
</dbReference>
<dbReference type="GO" id="GO:0003677">
    <property type="term" value="F:DNA binding"/>
    <property type="evidence" value="ECO:0007669"/>
    <property type="project" value="UniProtKB-KW"/>
</dbReference>
<dbReference type="InterPro" id="IPR014016">
    <property type="entry name" value="UvrD-like_ATP-bd"/>
</dbReference>
<comment type="catalytic activity">
    <reaction evidence="11">
        <text>Couples ATP hydrolysis with the unwinding of duplex DNA by translocating in the 3'-5' direction.</text>
        <dbReference type="EC" id="5.6.2.4"/>
    </reaction>
</comment>
<keyword evidence="9" id="KW-0234">DNA repair</keyword>
<dbReference type="InterPro" id="IPR011335">
    <property type="entry name" value="Restrct_endonuc-II-like"/>
</dbReference>
<evidence type="ECO:0000256" key="3">
    <source>
        <dbReference type="ARBA" id="ARBA00022763"/>
    </source>
</evidence>
<dbReference type="PROSITE" id="PS51217">
    <property type="entry name" value="UVRD_HELICASE_CTER"/>
    <property type="match status" value="1"/>
</dbReference>
<name>A0A2W5N8K9_9BACT</name>
<keyword evidence="6" id="KW-0269">Exonuclease</keyword>
<keyword evidence="2 15" id="KW-0547">Nucleotide-binding</keyword>
<dbReference type="Pfam" id="PF13361">
    <property type="entry name" value="UvrD_C"/>
    <property type="match status" value="1"/>
</dbReference>
<dbReference type="Proteomes" id="UP000249417">
    <property type="component" value="Unassembled WGS sequence"/>
</dbReference>
<evidence type="ECO:0000259" key="17">
    <source>
        <dbReference type="PROSITE" id="PS51198"/>
    </source>
</evidence>
<evidence type="ECO:0000259" key="18">
    <source>
        <dbReference type="PROSITE" id="PS51217"/>
    </source>
</evidence>
<dbReference type="InterPro" id="IPR000212">
    <property type="entry name" value="DNA_helicase_UvrD/REP"/>
</dbReference>
<evidence type="ECO:0000256" key="9">
    <source>
        <dbReference type="ARBA" id="ARBA00023204"/>
    </source>
</evidence>
<evidence type="ECO:0000256" key="12">
    <source>
        <dbReference type="ARBA" id="ARBA00034808"/>
    </source>
</evidence>
<feature type="compositionally biased region" description="Basic and acidic residues" evidence="16">
    <location>
        <begin position="964"/>
        <end position="987"/>
    </location>
</feature>
<accession>A0A2W5N8K9</accession>
<comment type="caution">
    <text evidence="19">The sequence shown here is derived from an EMBL/GenBank/DDBJ whole genome shotgun (WGS) entry which is preliminary data.</text>
</comment>
<evidence type="ECO:0000256" key="11">
    <source>
        <dbReference type="ARBA" id="ARBA00034617"/>
    </source>
</evidence>
<dbReference type="Pfam" id="PF00580">
    <property type="entry name" value="UvrD-helicase"/>
    <property type="match status" value="1"/>
</dbReference>